<feature type="transmembrane region" description="Helical" evidence="24">
    <location>
        <begin position="1196"/>
        <end position="1218"/>
    </location>
</feature>
<evidence type="ECO:0000256" key="5">
    <source>
        <dbReference type="ARBA" id="ARBA00022511"/>
    </source>
</evidence>
<dbReference type="GO" id="GO:0016020">
    <property type="term" value="C:membrane"/>
    <property type="evidence" value="ECO:0007669"/>
    <property type="project" value="UniProtKB-UniRule"/>
</dbReference>
<comment type="function">
    <text evidence="23">Spike protein S1: attaches the virion to the cell membrane by interacting with host receptor, initiating the infection.</text>
</comment>
<evidence type="ECO:0000256" key="24">
    <source>
        <dbReference type="SAM" id="Phobius"/>
    </source>
</evidence>
<evidence type="ECO:0000256" key="21">
    <source>
        <dbReference type="ARBA" id="ARBA00023288"/>
    </source>
</evidence>
<keyword evidence="18 23" id="KW-0564">Palmitate</keyword>
<feature type="chain" id="PRO_5034638670" description="Spike protein S2'" evidence="23">
    <location>
        <begin position="798"/>
        <end position="1255"/>
    </location>
</feature>
<keyword evidence="9 23" id="KW-0732">Signal</keyword>
<evidence type="ECO:0000256" key="14">
    <source>
        <dbReference type="ARBA" id="ARBA00022989"/>
    </source>
</evidence>
<dbReference type="Pfam" id="PF16451">
    <property type="entry name" value="bCoV_S1_N"/>
    <property type="match status" value="1"/>
</dbReference>
<keyword evidence="7 23" id="KW-1162">Viral penetration into host cytoplasm</keyword>
<proteinExistence type="inferred from homology"/>
<keyword evidence="6 23" id="KW-0945">Host-virus interaction</keyword>
<keyword evidence="17 23" id="KW-0472">Membrane</keyword>
<keyword evidence="10 23" id="KW-1161">Viral attachment to host cell</keyword>
<dbReference type="InterPro" id="IPR018548">
    <property type="entry name" value="Spike_S1_RBD_bCoV"/>
</dbReference>
<dbReference type="FunFam" id="1.20.5.300:FF:000003">
    <property type="entry name" value="Spike glycoprotein"/>
    <property type="match status" value="1"/>
</dbReference>
<dbReference type="InterPro" id="IPR043473">
    <property type="entry name" value="S2_sf_CoV"/>
</dbReference>
<comment type="PTM">
    <text evidence="23">The cytoplasmic Cys-rich domain is palmitoylated. Spike glycoprotein is digested within host endosomes.</text>
</comment>
<dbReference type="CDD" id="cd21624">
    <property type="entry name" value="SARS-CoV-like_Spike_S1_NTD"/>
    <property type="match status" value="1"/>
</dbReference>
<sequence>MFIFLLFLTLTSGSDLDRCTTFDDVQAPNYTQHTSSMRGVYYPDEIFRSDTLYLTQDLFLPFYSNVTGFHTINHTFGNPVIPFKDGIYFAATEKSNVVRGWVFGSTMNNKSQSVIIINNSTNVVIRACNFELCDNPFFAVSKPMGTQTHTMIFDNAFNCTFEYISDAFSLDVSEKSGNFKHLREFVFKNKDGFLYVYKGYQPIDVVRDLPSGFNTLKPIFKLPLGINITNFRAILTAFSPAQDIWGTSAAAYFVGYLKPTTFMLKYDENGTITDAVDCSQNPLAELKCSVKSFEIDKGIYQTSNFRVVPSGDVVRFPNITNLCPFGEVFNATKFPSVYAWERKKISNCVADYSVLYNSTFFSTFKCYGVSATKLNDLCFSNVYADSFVVKGDDVRQIAPGQTGVIADYNYKLPDDFMGCVLAWNTRNIDATSTGNHNYKYRYLRHGKLRPFERDISNVPFSPDGKPCTPPALNCYWPLNDYGFYTTTGIGYQPYRVVVLSFELLNAPATVCGPKLSTDLIKNQCVNFNFNGLTGTGVLTPSSKRFQPFQQFGRDVSDFTDSVRDPKTSEILDISPCSFGGVSVITPGTNASSEVAVLYQDVNCTDVSTAIHADQLTPAWRIYSTGNNVFQTQAGCLIGAEHVDTSYECDIPIGAGICASYHTVSLLRSTSQKSIVAYTMSLGADSSIAYSNNTIAIPTNFSISITTEVMPVSMAKTSVDCNMYICGDSTECANLLLQYGSFCTQLNRALSGIAAEQDRNTREVFAQVKQMYKTPTLKYFGGFNFSQILPDPLKPTKRSFIEDLLFNKVTLADAGFMKQYGECLGDINARDLICAQKFNGLTVLPPLLTDDMIAAYTAALVSGTATAGWTFGAGAALQIPFAMQMAYRFNGIGVTQNVLYENQKQIANQFNKAISQIQESLTTTSTALGKLQDVVNQNAQALNTLVKQLSSNFGAISSVLNDILSRLDKVEAEVQIDRLITGRLQSLQTYVTQQLIRAAEIRASANLAATKMSECVLGQSKRVDFCGKGYHLMSFPQAAPHGVVFLHVTYVPSQERNFTTAPAICHEGKAYFPREGVFVFNGTSWFITQRNFFSPQIITTDNTFVSGNCDVVIGIINNTVYDPLQPELDSFKEELDKYFKNHTSPDVDLGDISGINASVVNIQKEIDRLNEVAKNLNESLIDLQELGKYEQYIKWPWYVWLGFIAGLIAIVMVTILLCCMTSCCSCLKGACSCGSCCKFDEDDSEPVLKGVKLHYT</sequence>
<dbReference type="GO" id="GO:0019064">
    <property type="term" value="P:fusion of virus membrane with host plasma membrane"/>
    <property type="evidence" value="ECO:0007669"/>
    <property type="project" value="UniProtKB-UniRule"/>
</dbReference>
<accession>A0A3G5BJ32</accession>
<dbReference type="GO" id="GO:0075509">
    <property type="term" value="P:endocytosis involved in viral entry into host cell"/>
    <property type="evidence" value="ECO:0007669"/>
    <property type="project" value="UniProtKB-UniRule"/>
</dbReference>
<dbReference type="FunFam" id="2.60.120.960:FF:000001">
    <property type="entry name" value="Spike glycoprotein"/>
    <property type="match status" value="1"/>
</dbReference>
<evidence type="ECO:0000256" key="22">
    <source>
        <dbReference type="ARBA" id="ARBA00023296"/>
    </source>
</evidence>
<dbReference type="InterPro" id="IPR044341">
    <property type="entry name" value="Spike_S1_N_SARS-CoV-like"/>
</dbReference>
<dbReference type="EMBL" id="MK062182">
    <property type="protein sequence ID" value="AYV99789.1"/>
    <property type="molecule type" value="Genomic_RNA"/>
</dbReference>
<evidence type="ECO:0000256" key="12">
    <source>
        <dbReference type="ARBA" id="ARBA00022870"/>
    </source>
</evidence>
<feature type="site" description="Cleavage" evidence="23">
    <location>
        <begin position="667"/>
        <end position="668"/>
    </location>
</feature>
<dbReference type="InterPro" id="IPR032500">
    <property type="entry name" value="bCoV_S1_N"/>
</dbReference>
<evidence type="ECO:0000256" key="23">
    <source>
        <dbReference type="HAMAP-Rule" id="MF_04099"/>
    </source>
</evidence>
<evidence type="ECO:0000256" key="8">
    <source>
        <dbReference type="ARBA" id="ARBA00022692"/>
    </source>
</evidence>
<evidence type="ECO:0000256" key="3">
    <source>
        <dbReference type="ARBA" id="ARBA00022506"/>
    </source>
</evidence>
<feature type="disulfide bond" evidence="23">
    <location>
        <begin position="822"/>
        <end position="833"/>
    </location>
</feature>
<keyword evidence="19 23" id="KW-1015">Disulfide bond</keyword>
<feature type="disulfide bond" evidence="23">
    <location>
        <begin position="323"/>
        <end position="348"/>
    </location>
</feature>
<dbReference type="InterPro" id="IPR042578">
    <property type="entry name" value="BETA_CORONA_SPIKE"/>
</dbReference>
<keyword evidence="21 23" id="KW-0449">Lipoprotein</keyword>
<reference evidence="29" key="1">
    <citation type="journal article" date="2018" name="Commun. Biol.">
        <title>Evaluation of a recombination-resistant coronavirus as a broadly applicable, rapidly implementable vaccine platform.</title>
        <authorList>
            <person name="Graham R.L."/>
            <person name="Deming D.J."/>
            <person name="Deming M.E."/>
            <person name="Yount B.L."/>
            <person name="Baric R.S."/>
        </authorList>
    </citation>
    <scope>NUCLEOTIDE SEQUENCE</scope>
    <source>
        <strain evidence="29">Urbani</strain>
    </source>
</reference>
<evidence type="ECO:0000259" key="26">
    <source>
        <dbReference type="PROSITE" id="PS51922"/>
    </source>
</evidence>
<feature type="domain" description="BetaCoV S1-NTD" evidence="26">
    <location>
        <begin position="12"/>
        <end position="290"/>
    </location>
</feature>
<keyword evidence="13 23" id="KW-0261">Viral envelope protein</keyword>
<dbReference type="GO" id="GO:0046789">
    <property type="term" value="F:host cell surface receptor binding"/>
    <property type="evidence" value="ECO:0007669"/>
    <property type="project" value="UniProtKB-ARBA"/>
</dbReference>
<comment type="PTM">
    <text evidence="23">Specific enzymatic cleavages in vivo yield mature proteins. The precursor is processed into S1 and S2 by host cell furin or another cellular protease to yield the mature S1 and S2 proteins. Additionally, a second cleavage leads to the release of a fusion peptide after viral attachment to host cell receptor.</text>
</comment>
<feature type="coiled-coil region" evidence="23">
    <location>
        <begin position="931"/>
        <end position="975"/>
    </location>
</feature>
<dbReference type="PROSITE" id="PS51922">
    <property type="entry name" value="BCOV_S1_NTD"/>
    <property type="match status" value="1"/>
</dbReference>
<feature type="domain" description="Coronavirus spike (S) glycoprotein S2 subunit heptad repeat 1 (HR1) region profile" evidence="27">
    <location>
        <begin position="878"/>
        <end position="983"/>
    </location>
</feature>
<name>A0A3G5BJ32_SARS</name>
<evidence type="ECO:0000259" key="27">
    <source>
        <dbReference type="PROSITE" id="PS51923"/>
    </source>
</evidence>
<dbReference type="InterPro" id="IPR043002">
    <property type="entry name" value="Spike_N_sf"/>
</dbReference>
<feature type="region of interest" description="Fusion peptide 2" evidence="23">
    <location>
        <begin position="817"/>
        <end position="837"/>
    </location>
</feature>
<keyword evidence="5 23" id="KW-1032">Host cell membrane</keyword>
<dbReference type="Pfam" id="PF01601">
    <property type="entry name" value="CoV_S2"/>
    <property type="match status" value="1"/>
</dbReference>
<evidence type="ECO:0000256" key="13">
    <source>
        <dbReference type="ARBA" id="ARBA00022879"/>
    </source>
</evidence>
<dbReference type="Gene3D" id="2.60.120.960">
    <property type="entry name" value="Spike glycoprotein, N-terminal domain"/>
    <property type="match status" value="1"/>
</dbReference>
<evidence type="ECO:0000259" key="28">
    <source>
        <dbReference type="PROSITE" id="PS51924"/>
    </source>
</evidence>
<feature type="chain" id="PRO_5034638669" description="Spike protein S1" evidence="23">
    <location>
        <begin position="14"/>
        <end position="667"/>
    </location>
</feature>
<keyword evidence="3 23" id="KW-1168">Fusion of virus membrane with host membrane</keyword>
<feature type="disulfide bond" evidence="23">
    <location>
        <begin position="366"/>
        <end position="419"/>
    </location>
</feature>
<dbReference type="HAMAP" id="MF_04099">
    <property type="entry name" value="BETA_CORONA_SPIKE"/>
    <property type="match status" value="1"/>
</dbReference>
<organism evidence="29">
    <name type="scientific">SARS coronavirus Urbani</name>
    <dbReference type="NCBI Taxonomy" id="228330"/>
    <lineage>
        <taxon>Viruses</taxon>
        <taxon>Riboviria</taxon>
        <taxon>Orthornavirae</taxon>
        <taxon>Pisuviricota</taxon>
        <taxon>Pisoniviricetes</taxon>
        <taxon>Nidovirales</taxon>
        <taxon>Cornidovirineae</taxon>
        <taxon>Coronaviridae</taxon>
        <taxon>Orthocoronavirinae</taxon>
        <taxon>Betacoronavirus</taxon>
        <taxon>Sarbecovirus</taxon>
        <taxon>Betacoronavirus pandemicum</taxon>
        <taxon>Severe acute respiratory syndrome coronavirus</taxon>
    </lineage>
</organism>
<dbReference type="GO" id="GO:0019031">
    <property type="term" value="C:viral envelope"/>
    <property type="evidence" value="ECO:0007669"/>
    <property type="project" value="UniProtKB-UniRule"/>
</dbReference>
<dbReference type="InterPro" id="IPR044874">
    <property type="entry name" value="Spike_S2_CoV_HR2"/>
</dbReference>
<comment type="subunit">
    <text evidence="23">Homotrimer; each monomer consists of a S1 and a S2 subunit. The resulting peplomers protrude from the virus surface as spikes.</text>
</comment>
<dbReference type="EMBL" id="MK062180">
    <property type="protein sequence ID" value="AYV99761.1"/>
    <property type="molecule type" value="Genomic_RNA"/>
</dbReference>
<comment type="subcellular location">
    <subcellularLocation>
        <location evidence="2 23">Host cell membrane</location>
        <topology evidence="2 23">Single-pass type I membrane protein</topology>
    </subcellularLocation>
    <subcellularLocation>
        <location evidence="1 23">Host endoplasmic reticulum-Golgi intermediate compartment membrane</location>
        <topology evidence="1 23">Single-pass type I membrane protein</topology>
    </subcellularLocation>
    <subcellularLocation>
        <location evidence="23">Virion membrane</location>
        <topology evidence="23">Single-pass type I membrane protein</topology>
    </subcellularLocation>
    <text evidence="23">Accumulates in the endoplasmic reticulum-Golgi intermediate compartment, where it participates in virus particle assembly. Some S oligomers are transported to the host plasma membrane, where they may mediate cell-cell fusion.</text>
</comment>
<keyword evidence="20 23" id="KW-0325">Glycoprotein</keyword>
<feature type="region of interest" description="Heptad repeat 2" evidence="23">
    <location>
        <begin position="1145"/>
        <end position="1184"/>
    </location>
</feature>
<dbReference type="Gene3D" id="3.30.70.1840">
    <property type="match status" value="2"/>
</dbReference>
<keyword evidence="16 23" id="KW-0175">Coiled coil</keyword>
<comment type="function">
    <text evidence="23">Spike protein S2': Acts as a viral fusion peptide which is unmasked following S2 cleavage occurring upon virus endocytosis.</text>
</comment>
<keyword evidence="15 23" id="KW-0843">Virulence</keyword>
<feature type="region of interest" description="Fusion peptide 1" evidence="23">
    <location>
        <begin position="798"/>
        <end position="819"/>
    </location>
</feature>
<keyword evidence="14 23" id="KW-1133">Transmembrane helix</keyword>
<evidence type="ECO:0000256" key="7">
    <source>
        <dbReference type="ARBA" id="ARBA00022595"/>
    </source>
</evidence>
<keyword evidence="12 23" id="KW-1043">Host membrane</keyword>
<evidence type="ECO:0000256" key="19">
    <source>
        <dbReference type="ARBA" id="ARBA00023157"/>
    </source>
</evidence>
<comment type="domain">
    <text evidence="23">Fusion peptide 1 (FP1) and fusion peptide 2 (FP2) function cooperatively and have a membrane-ordering effect on lipid headgroups and shallow hydrophobic regions of target bilayers. They are considered as two domains of an extended, bipartite FP. The membrane-ordering activity is calcium-dependent and also dependent on correct folding, which is maintained by an internal disulfide bond in FP2.</text>
</comment>
<evidence type="ECO:0000256" key="9">
    <source>
        <dbReference type="ARBA" id="ARBA00022729"/>
    </source>
</evidence>
<evidence type="ECO:0000256" key="20">
    <source>
        <dbReference type="ARBA" id="ARBA00023180"/>
    </source>
</evidence>
<dbReference type="Gene3D" id="1.20.5.790">
    <property type="entry name" value="Single helix bin"/>
    <property type="match status" value="1"/>
</dbReference>
<dbReference type="SUPFAM" id="SSF143587">
    <property type="entry name" value="SARS receptor-binding domain-like"/>
    <property type="match status" value="1"/>
</dbReference>
<feature type="coiled-coil region" evidence="23">
    <location>
        <begin position="1157"/>
        <end position="1185"/>
    </location>
</feature>
<dbReference type="CDD" id="cd22378">
    <property type="entry name" value="SARS-CoV-like_Spike_SD1-2_S1-S2_S2"/>
    <property type="match status" value="1"/>
</dbReference>
<dbReference type="InterPro" id="IPR044873">
    <property type="entry name" value="Spike_S2_CoV_HR1"/>
</dbReference>
<dbReference type="InterPro" id="IPR036326">
    <property type="entry name" value="Spike_S1_RBD_sf_bCoV"/>
</dbReference>
<dbReference type="Pfam" id="PF09408">
    <property type="entry name" value="bCoV_S1_RBD"/>
    <property type="match status" value="1"/>
</dbReference>
<feature type="topological domain" description="Cytoplasmic" evidence="23">
    <location>
        <begin position="1217"/>
        <end position="1255"/>
    </location>
</feature>
<dbReference type="GO" id="GO:0055036">
    <property type="term" value="C:virion membrane"/>
    <property type="evidence" value="ECO:0007669"/>
    <property type="project" value="UniProtKB-SubCell"/>
</dbReference>
<evidence type="ECO:0000313" key="29">
    <source>
        <dbReference type="EMBL" id="AYV99789.1"/>
    </source>
</evidence>
<dbReference type="GO" id="GO:0039654">
    <property type="term" value="P:fusion of virus membrane with host endosome membrane"/>
    <property type="evidence" value="ECO:0007669"/>
    <property type="project" value="UniProtKB-UniRule"/>
</dbReference>
<dbReference type="GO" id="GO:0046813">
    <property type="term" value="P:receptor-mediated virion attachment to host cell"/>
    <property type="evidence" value="ECO:0007669"/>
    <property type="project" value="UniProtKB-UniRule"/>
</dbReference>
<evidence type="ECO:0000256" key="18">
    <source>
        <dbReference type="ARBA" id="ARBA00023139"/>
    </source>
</evidence>
<dbReference type="InterPro" id="IPR044370">
    <property type="entry name" value="Spike_S1_RBD_SARS-CoV"/>
</dbReference>
<keyword evidence="8 23" id="KW-0812">Transmembrane</keyword>
<dbReference type="GO" id="GO:0044173">
    <property type="term" value="C:host cell endoplasmic reticulum-Golgi intermediate compartment membrane"/>
    <property type="evidence" value="ECO:0007669"/>
    <property type="project" value="UniProtKB-SubCell"/>
</dbReference>
<dbReference type="InterPro" id="IPR002552">
    <property type="entry name" value="Spike_S2_CoV"/>
</dbReference>
<evidence type="ECO:0000256" key="1">
    <source>
        <dbReference type="ARBA" id="ARBA00004372"/>
    </source>
</evidence>
<feature type="topological domain" description="Extracellular" evidence="23">
    <location>
        <begin position="14"/>
        <end position="1195"/>
    </location>
</feature>
<evidence type="ECO:0000256" key="10">
    <source>
        <dbReference type="ARBA" id="ARBA00022804"/>
    </source>
</evidence>
<keyword evidence="11 23" id="KW-0946">Virion</keyword>
<evidence type="ECO:0000256" key="4">
    <source>
        <dbReference type="ARBA" id="ARBA00022510"/>
    </source>
</evidence>
<dbReference type="GO" id="GO:0042802">
    <property type="term" value="F:identical protein binding"/>
    <property type="evidence" value="ECO:0007669"/>
    <property type="project" value="UniProtKB-ARBA"/>
</dbReference>
<dbReference type="PROSITE" id="PS51924">
    <property type="entry name" value="COV_S2_HR2"/>
    <property type="match status" value="1"/>
</dbReference>
<dbReference type="PROSITE" id="PS51921">
    <property type="entry name" value="BCOV_S1_CTD"/>
    <property type="match status" value="1"/>
</dbReference>
<evidence type="ECO:0000256" key="15">
    <source>
        <dbReference type="ARBA" id="ARBA00023026"/>
    </source>
</evidence>
<dbReference type="Gene3D" id="1.20.5.300">
    <property type="match status" value="1"/>
</dbReference>
<feature type="short sequence motif" description="KxHxx" evidence="23">
    <location>
        <begin position="1251"/>
        <end position="1255"/>
    </location>
</feature>
<dbReference type="EMBL" id="MK062184">
    <property type="protein sequence ID" value="AYV99817.1"/>
    <property type="molecule type" value="Genomic_RNA"/>
</dbReference>
<comment type="function">
    <text evidence="23">Spike protein S2: mediates fusion of the virion and cellular membranes by acting as a class I viral fusion protein. Under the current model, the protein has at least three conformational states: pre-fusion native state, pre-hairpin intermediate state, and post-fusion hairpin state. During viral and target cell membrane fusion, the coiled coil regions (heptad repeats) assume a trimer-of-hairpins structure, positioning the fusion peptide in close proximity to the C-terminal region of the ectodomain. The formation of this structure appears to drive apposition and subsequent fusion of viral and target cell membranes.</text>
</comment>
<dbReference type="SUPFAM" id="SSF111474">
    <property type="entry name" value="Coronavirus S2 glycoprotein"/>
    <property type="match status" value="2"/>
</dbReference>
<evidence type="ECO:0000256" key="11">
    <source>
        <dbReference type="ARBA" id="ARBA00022844"/>
    </source>
</evidence>
<dbReference type="GO" id="GO:0020002">
    <property type="term" value="C:host cell plasma membrane"/>
    <property type="evidence" value="ECO:0007669"/>
    <property type="project" value="UniProtKB-SubCell"/>
</dbReference>
<evidence type="ECO:0000259" key="25">
    <source>
        <dbReference type="PROSITE" id="PS51921"/>
    </source>
</evidence>
<keyword evidence="4 23" id="KW-1170">Fusion of virus membrane with host endosomal membrane</keyword>
<gene>
    <name evidence="23" type="primary">S</name>
</gene>
<feature type="site" description="Cleavage" evidence="23">
    <location>
        <begin position="797"/>
        <end position="798"/>
    </location>
</feature>
<feature type="region of interest" description="Heptad repeat 1" evidence="23">
    <location>
        <begin position="902"/>
        <end position="952"/>
    </location>
</feature>
<feature type="chain" id="PRO_5034638667" description="Spike protein S2" evidence="23">
    <location>
        <begin position="668"/>
        <end position="1255"/>
    </location>
</feature>
<evidence type="ECO:0000256" key="17">
    <source>
        <dbReference type="ARBA" id="ARBA00023136"/>
    </source>
</evidence>
<evidence type="ECO:0000256" key="2">
    <source>
        <dbReference type="ARBA" id="ARBA00004402"/>
    </source>
</evidence>
<comment type="caution">
    <text evidence="23">Lacks conserved residue(s) required for the propagation of feature annotation.</text>
</comment>
<protein>
    <recommendedName>
        <fullName evidence="23">Spike glycoprotein</fullName>
        <shortName evidence="23">S glycoprotein</shortName>
    </recommendedName>
    <alternativeName>
        <fullName evidence="23">E2</fullName>
    </alternativeName>
    <alternativeName>
        <fullName evidence="23">Peplomer protein</fullName>
    </alternativeName>
    <component>
        <recommendedName>
            <fullName evidence="23">Spike protein S1</fullName>
        </recommendedName>
    </component>
    <component>
        <recommendedName>
            <fullName evidence="23">Spike protein S2</fullName>
        </recommendedName>
    </component>
    <component>
        <recommendedName>
            <fullName evidence="23">Spike protein S2'</fullName>
        </recommendedName>
    </component>
</protein>
<dbReference type="PROSITE" id="PS51923">
    <property type="entry name" value="COV_S2_HR1"/>
    <property type="match status" value="1"/>
</dbReference>
<dbReference type="SMR" id="A0A3G5BJ32"/>
<comment type="similarity">
    <text evidence="23">Belongs to the betacoronaviruses spike protein family.</text>
</comment>
<dbReference type="GO" id="GO:0046598">
    <property type="term" value="P:positive regulation of viral entry into host cell"/>
    <property type="evidence" value="ECO:0007669"/>
    <property type="project" value="UniProtKB-ARBA"/>
</dbReference>
<evidence type="ECO:0000256" key="6">
    <source>
        <dbReference type="ARBA" id="ARBA00022581"/>
    </source>
</evidence>
<dbReference type="CDD" id="cd21481">
    <property type="entry name" value="SARS-CoV_Spike_S1_RBD"/>
    <property type="match status" value="1"/>
</dbReference>
<feature type="domain" description="Coronavirus spike (S) glycoprotein S2 subunit heptad repeat 2 (HR2) region profile" evidence="28">
    <location>
        <begin position="1125"/>
        <end position="1207"/>
    </location>
</feature>
<evidence type="ECO:0000256" key="16">
    <source>
        <dbReference type="ARBA" id="ARBA00023054"/>
    </source>
</evidence>
<feature type="domain" description="BetaCoV S1-CTD" evidence="25">
    <location>
        <begin position="321"/>
        <end position="513"/>
    </location>
</feature>
<keyword evidence="22 23" id="KW-1160">Virus entry into host cell</keyword>